<dbReference type="SUPFAM" id="SSF48371">
    <property type="entry name" value="ARM repeat"/>
    <property type="match status" value="1"/>
</dbReference>
<comment type="similarity">
    <text evidence="1">Belongs to the CpcE/RpcE/PecE family.</text>
</comment>
<sequence length="552" mass="60311">MNGCEQEQQMVLATLIGIYNHDVWSIAQLALNSGFPNVRITAAFLLCHPQATAAWDTLVKALSDSDSRVRRNVAKALAILDPVLAADWLHSLFASVDENDRLTVLDIFKTFDCPPLTPAVIDALQDISPEVRAAAATALFKVGKNAIVHLETALDDPDEQVRCQVLETLYKLAADVPVSIFIQACSDSSSDVRFFALCGIARKGNLDACPTVLHLINDPRLKELAIDTLGKLGCKQAINRLLEEAEQAINDNELVAVLKTLGKIGGDEISPILRSALSKTAPMVRAASVTAYLAVNPPEAVPVLLNVLKNDSSKMVRAAAVEVLGKIGGEQVCTRLIEVLREDRDAEVRQTAAGAITNCGDSQNVEALLSGLTDSDSGVRLQIVASLGKIKLNQAIPALLELEHQETNHEILAQIADSLVRLDHTRFANKIVSGCAKQLFNPTSIGVAFTSWLLDPSYYFVSGKIIFYNNSYAETVDSDDERKEYRYTAKGDQLNLHSTGDGRELVIKFTVAPAVWENPMIGLQSCYQLTLNYDFFFNHLAHSESRFFSSFQ</sequence>
<accession>K9X0V0</accession>
<dbReference type="InterPro" id="IPR004155">
    <property type="entry name" value="PBS_lyase_HEAT"/>
</dbReference>
<proteinExistence type="inferred from homology"/>
<dbReference type="Proteomes" id="UP000010475">
    <property type="component" value="Chromosome"/>
</dbReference>
<evidence type="ECO:0000256" key="4">
    <source>
        <dbReference type="ARBA" id="ARBA00023239"/>
    </source>
</evidence>
<keyword evidence="3" id="KW-0605">Phycobilisome</keyword>
<dbReference type="PANTHER" id="PTHR12697:SF5">
    <property type="entry name" value="DEOXYHYPUSINE HYDROXYLASE"/>
    <property type="match status" value="1"/>
</dbReference>
<keyword evidence="4" id="KW-0456">Lyase</keyword>
<evidence type="ECO:0000256" key="1">
    <source>
        <dbReference type="ARBA" id="ARBA00009299"/>
    </source>
</evidence>
<keyword evidence="2" id="KW-0042">Antenna complex</keyword>
<evidence type="ECO:0000256" key="3">
    <source>
        <dbReference type="ARBA" id="ARBA00022738"/>
    </source>
</evidence>
<dbReference type="Gene3D" id="1.25.10.10">
    <property type="entry name" value="Leucine-rich Repeat Variant"/>
    <property type="match status" value="3"/>
</dbReference>
<protein>
    <submittedName>
        <fullName evidence="5">HEAT repeat-containing protein</fullName>
    </submittedName>
</protein>
<keyword evidence="6" id="KW-1185">Reference proteome</keyword>
<evidence type="ECO:0000313" key="5">
    <source>
        <dbReference type="EMBL" id="AFZ26240.1"/>
    </source>
</evidence>
<gene>
    <name evidence="5" type="ORF">Cylst_4135</name>
</gene>
<organism evidence="5 6">
    <name type="scientific">Cylindrospermum stagnale PCC 7417</name>
    <dbReference type="NCBI Taxonomy" id="56107"/>
    <lineage>
        <taxon>Bacteria</taxon>
        <taxon>Bacillati</taxon>
        <taxon>Cyanobacteriota</taxon>
        <taxon>Cyanophyceae</taxon>
        <taxon>Nostocales</taxon>
        <taxon>Nostocaceae</taxon>
        <taxon>Cylindrospermum</taxon>
    </lineage>
</organism>
<dbReference type="eggNOG" id="COG1413">
    <property type="taxonomic scope" value="Bacteria"/>
</dbReference>
<reference evidence="5 6" key="1">
    <citation type="submission" date="2012-06" db="EMBL/GenBank/DDBJ databases">
        <title>Finished chromosome of genome of Cylindrospermum stagnale PCC 7417.</title>
        <authorList>
            <consortium name="US DOE Joint Genome Institute"/>
            <person name="Gugger M."/>
            <person name="Coursin T."/>
            <person name="Rippka R."/>
            <person name="Tandeau De Marsac N."/>
            <person name="Huntemann M."/>
            <person name="Wei C.-L."/>
            <person name="Han J."/>
            <person name="Detter J.C."/>
            <person name="Han C."/>
            <person name="Tapia R."/>
            <person name="Chen A."/>
            <person name="Kyrpides N."/>
            <person name="Mavromatis K."/>
            <person name="Markowitz V."/>
            <person name="Szeto E."/>
            <person name="Ivanova N."/>
            <person name="Pagani I."/>
            <person name="Pati A."/>
            <person name="Goodwin L."/>
            <person name="Nordberg H.P."/>
            <person name="Cantor M.N."/>
            <person name="Hua S.X."/>
            <person name="Woyke T."/>
            <person name="Kerfeld C.A."/>
        </authorList>
    </citation>
    <scope>NUCLEOTIDE SEQUENCE [LARGE SCALE GENOMIC DNA]</scope>
    <source>
        <strain evidence="5 6">PCC 7417</strain>
    </source>
</reference>
<dbReference type="InterPro" id="IPR011989">
    <property type="entry name" value="ARM-like"/>
</dbReference>
<dbReference type="PANTHER" id="PTHR12697">
    <property type="entry name" value="PBS LYASE HEAT-LIKE PROTEIN"/>
    <property type="match status" value="1"/>
</dbReference>
<dbReference type="HOGENOM" id="CLU_493258_0_0_3"/>
<dbReference type="STRING" id="56107.Cylst_4135"/>
<evidence type="ECO:0000313" key="6">
    <source>
        <dbReference type="Proteomes" id="UP000010475"/>
    </source>
</evidence>
<dbReference type="GO" id="GO:0016829">
    <property type="term" value="F:lyase activity"/>
    <property type="evidence" value="ECO:0007669"/>
    <property type="project" value="UniProtKB-KW"/>
</dbReference>
<evidence type="ECO:0000256" key="2">
    <source>
        <dbReference type="ARBA" id="ARBA00022549"/>
    </source>
</evidence>
<dbReference type="KEGG" id="csg:Cylst_4135"/>
<dbReference type="GO" id="GO:0030089">
    <property type="term" value="C:phycobilisome"/>
    <property type="evidence" value="ECO:0007669"/>
    <property type="project" value="UniProtKB-KW"/>
</dbReference>
<dbReference type="Pfam" id="PF13646">
    <property type="entry name" value="HEAT_2"/>
    <property type="match status" value="2"/>
</dbReference>
<dbReference type="EMBL" id="CP003642">
    <property type="protein sequence ID" value="AFZ26240.1"/>
    <property type="molecule type" value="Genomic_DNA"/>
</dbReference>
<dbReference type="SMART" id="SM00567">
    <property type="entry name" value="EZ_HEAT"/>
    <property type="match status" value="9"/>
</dbReference>
<name>K9X0V0_9NOST</name>
<dbReference type="PATRIC" id="fig|56107.3.peg.4535"/>
<dbReference type="GO" id="GO:0016491">
    <property type="term" value="F:oxidoreductase activity"/>
    <property type="evidence" value="ECO:0007669"/>
    <property type="project" value="TreeGrafter"/>
</dbReference>
<dbReference type="InterPro" id="IPR016024">
    <property type="entry name" value="ARM-type_fold"/>
</dbReference>
<dbReference type="AlphaFoldDB" id="K9X0V0"/>